<dbReference type="Gene3D" id="3.40.50.300">
    <property type="entry name" value="P-loop containing nucleotide triphosphate hydrolases"/>
    <property type="match status" value="1"/>
</dbReference>
<dbReference type="EMBL" id="AP027142">
    <property type="protein sequence ID" value="BDV35539.1"/>
    <property type="molecule type" value="Genomic_DNA"/>
</dbReference>
<sequence length="183" mass="20120">MTTIAVFGISGVGKSRLCSLLADRFGLAHAQASDLLKRAKEVEAGKSVSAEDLRKGAVLDNQSLLVWSFRKFAAQEPRDIIFDGHSVIDAGDKLIEIPVDVITAIGPAAVLFLWEEPQTIAVRRTADLGRQRPSRSAAELAEHQTRAEELAQFYAQRLQIPFFRLRSGDDEECCNLLDGLLSQ</sequence>
<organism evidence="1 2">
    <name type="scientific">Methylocystis iwaonis</name>
    <dbReference type="NCBI Taxonomy" id="2885079"/>
    <lineage>
        <taxon>Bacteria</taxon>
        <taxon>Pseudomonadati</taxon>
        <taxon>Pseudomonadota</taxon>
        <taxon>Alphaproteobacteria</taxon>
        <taxon>Hyphomicrobiales</taxon>
        <taxon>Methylocystaceae</taxon>
        <taxon>Methylocystis</taxon>
    </lineage>
</organism>
<protein>
    <recommendedName>
        <fullName evidence="3">Adenylate kinase</fullName>
    </recommendedName>
</protein>
<evidence type="ECO:0000313" key="1">
    <source>
        <dbReference type="EMBL" id="BDV35539.1"/>
    </source>
</evidence>
<dbReference type="InterPro" id="IPR027417">
    <property type="entry name" value="P-loop_NTPase"/>
</dbReference>
<name>A0ABM8EC03_9HYPH</name>
<gene>
    <name evidence="1" type="ORF">SS37A_30680</name>
</gene>
<dbReference type="SUPFAM" id="SSF52540">
    <property type="entry name" value="P-loop containing nucleoside triphosphate hydrolases"/>
    <property type="match status" value="1"/>
</dbReference>
<dbReference type="Proteomes" id="UP001317629">
    <property type="component" value="Chromosome"/>
</dbReference>
<reference evidence="1 2" key="1">
    <citation type="journal article" date="2023" name="Int. J. Syst. Evol. Microbiol.">
        <title>Methylocystis iwaonis sp. nov., a type II methane-oxidizing bacterium from surface soil of a rice paddy field in Japan, and emended description of the genus Methylocystis (ex Whittenbury et al. 1970) Bowman et al. 1993.</title>
        <authorList>
            <person name="Kaise H."/>
            <person name="Sawadogo J.B."/>
            <person name="Alam M.S."/>
            <person name="Ueno C."/>
            <person name="Dianou D."/>
            <person name="Shinjo R."/>
            <person name="Asakawa S."/>
        </authorList>
    </citation>
    <scope>NUCLEOTIDE SEQUENCE [LARGE SCALE GENOMIC DNA]</scope>
    <source>
        <strain evidence="1 2">SS37A-Re</strain>
    </source>
</reference>
<dbReference type="Pfam" id="PF13207">
    <property type="entry name" value="AAA_17"/>
    <property type="match status" value="1"/>
</dbReference>
<evidence type="ECO:0008006" key="3">
    <source>
        <dbReference type="Google" id="ProtNLM"/>
    </source>
</evidence>
<keyword evidence="2" id="KW-1185">Reference proteome</keyword>
<accession>A0ABM8EC03</accession>
<dbReference type="RefSeq" id="WP_281928988.1">
    <property type="nucleotide sequence ID" value="NZ_AP027142.1"/>
</dbReference>
<evidence type="ECO:0000313" key="2">
    <source>
        <dbReference type="Proteomes" id="UP001317629"/>
    </source>
</evidence>
<proteinExistence type="predicted"/>